<feature type="transmembrane region" description="Helical" evidence="4">
    <location>
        <begin position="396"/>
        <end position="414"/>
    </location>
</feature>
<evidence type="ECO:0000256" key="1">
    <source>
        <dbReference type="ARBA" id="ARBA00022692"/>
    </source>
</evidence>
<evidence type="ECO:0000256" key="3">
    <source>
        <dbReference type="ARBA" id="ARBA00023136"/>
    </source>
</evidence>
<gene>
    <name evidence="6" type="primary">yqcE</name>
    <name evidence="6" type="ORF">TBK1r_46910</name>
</gene>
<feature type="transmembrane region" description="Helical" evidence="4">
    <location>
        <begin position="324"/>
        <end position="347"/>
    </location>
</feature>
<feature type="transmembrane region" description="Helical" evidence="4">
    <location>
        <begin position="68"/>
        <end position="89"/>
    </location>
</feature>
<dbReference type="Gene3D" id="1.20.1250.20">
    <property type="entry name" value="MFS general substrate transporter like domains"/>
    <property type="match status" value="2"/>
</dbReference>
<feature type="transmembrane region" description="Helical" evidence="4">
    <location>
        <begin position="359"/>
        <end position="384"/>
    </location>
</feature>
<evidence type="ECO:0000259" key="5">
    <source>
        <dbReference type="PROSITE" id="PS50850"/>
    </source>
</evidence>
<keyword evidence="3 4" id="KW-0472">Membrane</keyword>
<name>A0ABX5XV72_9BACT</name>
<evidence type="ECO:0000256" key="2">
    <source>
        <dbReference type="ARBA" id="ARBA00022989"/>
    </source>
</evidence>
<feature type="transmembrane region" description="Helical" evidence="4">
    <location>
        <begin position="300"/>
        <end position="318"/>
    </location>
</feature>
<keyword evidence="1 4" id="KW-0812">Transmembrane</keyword>
<proteinExistence type="predicted"/>
<organism evidence="6 7">
    <name type="scientific">Stieleria magnilauensis</name>
    <dbReference type="NCBI Taxonomy" id="2527963"/>
    <lineage>
        <taxon>Bacteria</taxon>
        <taxon>Pseudomonadati</taxon>
        <taxon>Planctomycetota</taxon>
        <taxon>Planctomycetia</taxon>
        <taxon>Pirellulales</taxon>
        <taxon>Pirellulaceae</taxon>
        <taxon>Stieleria</taxon>
    </lineage>
</organism>
<dbReference type="InterPro" id="IPR020846">
    <property type="entry name" value="MFS_dom"/>
</dbReference>
<keyword evidence="7" id="KW-1185">Reference proteome</keyword>
<dbReference type="CDD" id="cd06174">
    <property type="entry name" value="MFS"/>
    <property type="match status" value="1"/>
</dbReference>
<sequence length="433" mass="45619">MMLALVIAGEAVFFLPFVLPRIFRPTLLDVFGISNLQLGMAFSIYGVVAMLAYFPGGPIADRFDARRLMAIALVATSAGGLLMAGIPSLSVVKSLYGFWGLTTILLFWSPLIRATRQWGAGGLSADGSPSHALPGRAFGILDGGRGLIAALIASVSVWLYAALIPADVQVATLSERSDAFGNVVLLFAAVTFLSAVLVWFALPRKQTRTFEATSPSRADADAGIGAVLRMPAVWLQAIIVVCAYVAYKGLDDVSLYAKEVLLFDEVQAATIGTVSMWMRPPAAVLAGLIADRFGVSKSTLVCFAAIAVGTGSLAAGLLPPGAMVLFFATLVTTSAAVFALRGLYFALMEEGRVPMGRTGTAVGIVSVIGYTPDVFMGPLMGWLLDRSPGEMGHRHLFAAVTSFAITGLIATVVFRRHQKLGSPGRLGEGPDVR</sequence>
<feature type="transmembrane region" description="Helical" evidence="4">
    <location>
        <begin position="36"/>
        <end position="56"/>
    </location>
</feature>
<keyword evidence="2 4" id="KW-1133">Transmembrane helix</keyword>
<reference evidence="6 7" key="1">
    <citation type="submission" date="2019-02" db="EMBL/GenBank/DDBJ databases">
        <title>Deep-cultivation of Planctomycetes and their phenomic and genomic characterization uncovers novel biology.</title>
        <authorList>
            <person name="Wiegand S."/>
            <person name="Jogler M."/>
            <person name="Boedeker C."/>
            <person name="Pinto D."/>
            <person name="Vollmers J."/>
            <person name="Rivas-Marin E."/>
            <person name="Kohn T."/>
            <person name="Peeters S.H."/>
            <person name="Heuer A."/>
            <person name="Rast P."/>
            <person name="Oberbeckmann S."/>
            <person name="Bunk B."/>
            <person name="Jeske O."/>
            <person name="Meyerdierks A."/>
            <person name="Storesund J.E."/>
            <person name="Kallscheuer N."/>
            <person name="Luecker S."/>
            <person name="Lage O.M."/>
            <person name="Pohl T."/>
            <person name="Merkel B.J."/>
            <person name="Hornburger P."/>
            <person name="Mueller R.-W."/>
            <person name="Bruemmer F."/>
            <person name="Labrenz M."/>
            <person name="Spormann A.M."/>
            <person name="Op den Camp H."/>
            <person name="Overmann J."/>
            <person name="Amann R."/>
            <person name="Jetten M.S.M."/>
            <person name="Mascher T."/>
            <person name="Medema M.H."/>
            <person name="Devos D.P."/>
            <person name="Kaster A.-K."/>
            <person name="Ovreas L."/>
            <person name="Rohde M."/>
            <person name="Galperin M.Y."/>
            <person name="Jogler C."/>
        </authorList>
    </citation>
    <scope>NUCLEOTIDE SEQUENCE [LARGE SCALE GENOMIC DNA]</scope>
    <source>
        <strain evidence="6 7">TBK1r</strain>
    </source>
</reference>
<feature type="transmembrane region" description="Helical" evidence="4">
    <location>
        <begin position="223"/>
        <end position="247"/>
    </location>
</feature>
<dbReference type="EMBL" id="CP036432">
    <property type="protein sequence ID" value="QDV85676.1"/>
    <property type="molecule type" value="Genomic_DNA"/>
</dbReference>
<dbReference type="PROSITE" id="PS50850">
    <property type="entry name" value="MFS"/>
    <property type="match status" value="1"/>
</dbReference>
<feature type="transmembrane region" description="Helical" evidence="4">
    <location>
        <begin position="95"/>
        <end position="112"/>
    </location>
</feature>
<feature type="transmembrane region" description="Helical" evidence="4">
    <location>
        <begin position="267"/>
        <end position="288"/>
    </location>
</feature>
<feature type="transmembrane region" description="Helical" evidence="4">
    <location>
        <begin position="146"/>
        <end position="163"/>
    </location>
</feature>
<dbReference type="InterPro" id="IPR036259">
    <property type="entry name" value="MFS_trans_sf"/>
</dbReference>
<evidence type="ECO:0000313" key="7">
    <source>
        <dbReference type="Proteomes" id="UP000318081"/>
    </source>
</evidence>
<feature type="transmembrane region" description="Helical" evidence="4">
    <location>
        <begin position="183"/>
        <end position="202"/>
    </location>
</feature>
<evidence type="ECO:0000313" key="6">
    <source>
        <dbReference type="EMBL" id="QDV85676.1"/>
    </source>
</evidence>
<dbReference type="InterPro" id="IPR011701">
    <property type="entry name" value="MFS"/>
</dbReference>
<dbReference type="SUPFAM" id="SSF103473">
    <property type="entry name" value="MFS general substrate transporter"/>
    <property type="match status" value="1"/>
</dbReference>
<protein>
    <submittedName>
        <fullName evidence="6">Inner membrane protein YqcE</fullName>
    </submittedName>
</protein>
<dbReference type="Pfam" id="PF07690">
    <property type="entry name" value="MFS_1"/>
    <property type="match status" value="1"/>
</dbReference>
<feature type="domain" description="Major facilitator superfamily (MFS) profile" evidence="5">
    <location>
        <begin position="1"/>
        <end position="419"/>
    </location>
</feature>
<dbReference type="Proteomes" id="UP000318081">
    <property type="component" value="Chromosome"/>
</dbReference>
<evidence type="ECO:0000256" key="4">
    <source>
        <dbReference type="SAM" id="Phobius"/>
    </source>
</evidence>
<accession>A0ABX5XV72</accession>